<name>A0AAN9FUN1_HALRR</name>
<feature type="domain" description="BAAT/Acyl-CoA thioester hydrolase C-terminal" evidence="1">
    <location>
        <begin position="28"/>
        <end position="246"/>
    </location>
</feature>
<reference evidence="2 3" key="1">
    <citation type="submission" date="2023-11" db="EMBL/GenBank/DDBJ databases">
        <title>Halocaridina rubra genome assembly.</title>
        <authorList>
            <person name="Smith C."/>
        </authorList>
    </citation>
    <scope>NUCLEOTIDE SEQUENCE [LARGE SCALE GENOMIC DNA]</scope>
    <source>
        <strain evidence="2">EP-1</strain>
        <tissue evidence="2">Whole</tissue>
    </source>
</reference>
<gene>
    <name evidence="2" type="ORF">SK128_004857</name>
</gene>
<evidence type="ECO:0000259" key="1">
    <source>
        <dbReference type="Pfam" id="PF08840"/>
    </source>
</evidence>
<dbReference type="SUPFAM" id="SSF53474">
    <property type="entry name" value="alpha/beta-Hydrolases"/>
    <property type="match status" value="1"/>
</dbReference>
<dbReference type="InterPro" id="IPR029058">
    <property type="entry name" value="AB_hydrolase_fold"/>
</dbReference>
<dbReference type="GO" id="GO:0006631">
    <property type="term" value="P:fatty acid metabolic process"/>
    <property type="evidence" value="ECO:0007669"/>
    <property type="project" value="TreeGrafter"/>
</dbReference>
<organism evidence="2 3">
    <name type="scientific">Halocaridina rubra</name>
    <name type="common">Hawaiian red shrimp</name>
    <dbReference type="NCBI Taxonomy" id="373956"/>
    <lineage>
        <taxon>Eukaryota</taxon>
        <taxon>Metazoa</taxon>
        <taxon>Ecdysozoa</taxon>
        <taxon>Arthropoda</taxon>
        <taxon>Crustacea</taxon>
        <taxon>Multicrustacea</taxon>
        <taxon>Malacostraca</taxon>
        <taxon>Eumalacostraca</taxon>
        <taxon>Eucarida</taxon>
        <taxon>Decapoda</taxon>
        <taxon>Pleocyemata</taxon>
        <taxon>Caridea</taxon>
        <taxon>Atyoidea</taxon>
        <taxon>Atyidae</taxon>
        <taxon>Halocaridina</taxon>
    </lineage>
</organism>
<dbReference type="InterPro" id="IPR014940">
    <property type="entry name" value="BAAT_C"/>
</dbReference>
<dbReference type="PANTHER" id="PTHR10824">
    <property type="entry name" value="ACYL-COENZYME A THIOESTERASE-RELATED"/>
    <property type="match status" value="1"/>
</dbReference>
<dbReference type="Gene3D" id="3.40.50.1820">
    <property type="entry name" value="alpha/beta hydrolase"/>
    <property type="match status" value="1"/>
</dbReference>
<dbReference type="GO" id="GO:0006637">
    <property type="term" value="P:acyl-CoA metabolic process"/>
    <property type="evidence" value="ECO:0007669"/>
    <property type="project" value="TreeGrafter"/>
</dbReference>
<comment type="caution">
    <text evidence="2">The sequence shown here is derived from an EMBL/GenBank/DDBJ whole genome shotgun (WGS) entry which is preliminary data.</text>
</comment>
<sequence length="271" mass="30302">MLASRGFACLALAVFLYDDLPKTSEKLDFDYFEDAINILLSNPTVIPDRCGVVGNSKIGDVVFNMGVLFEQVKAVVGINAITFNMHTEFSYKGKVYAKGLEVPPEALIMDENGMLRSDISACFNNDLPHMIPVEKADDDTYFLLACSEDDACGFKHCPPQFIERMKAHGRKNYEIVLYPGAGHILHPPYDPFQPNTYHRYLPTTTKCEGKPLTGGTIIKWGGSPLGTCNAQVALWQHMQKFFMQHVREKSPCWTVEVSSNRTLKQACVAPR</sequence>
<accession>A0AAN9FUN1</accession>
<dbReference type="AlphaFoldDB" id="A0AAN9FUN1"/>
<proteinExistence type="predicted"/>
<keyword evidence="3" id="KW-1185">Reference proteome</keyword>
<dbReference type="Proteomes" id="UP001381693">
    <property type="component" value="Unassembled WGS sequence"/>
</dbReference>
<evidence type="ECO:0000313" key="2">
    <source>
        <dbReference type="EMBL" id="KAK7086943.1"/>
    </source>
</evidence>
<protein>
    <recommendedName>
        <fullName evidence="1">BAAT/Acyl-CoA thioester hydrolase C-terminal domain-containing protein</fullName>
    </recommendedName>
</protein>
<dbReference type="Pfam" id="PF08840">
    <property type="entry name" value="BAAT_C"/>
    <property type="match status" value="1"/>
</dbReference>
<dbReference type="EMBL" id="JAXCGZ010000036">
    <property type="protein sequence ID" value="KAK7086943.1"/>
    <property type="molecule type" value="Genomic_DNA"/>
</dbReference>
<dbReference type="GO" id="GO:0047617">
    <property type="term" value="F:fatty acyl-CoA hydrolase activity"/>
    <property type="evidence" value="ECO:0007669"/>
    <property type="project" value="TreeGrafter"/>
</dbReference>
<dbReference type="PANTHER" id="PTHR10824:SF4">
    <property type="entry name" value="ACYL-COENZYME A THIOESTERASE 1-LIKE"/>
    <property type="match status" value="1"/>
</dbReference>
<evidence type="ECO:0000313" key="3">
    <source>
        <dbReference type="Proteomes" id="UP001381693"/>
    </source>
</evidence>